<dbReference type="GO" id="GO:0009535">
    <property type="term" value="C:chloroplast thylakoid membrane"/>
    <property type="evidence" value="ECO:0007669"/>
    <property type="project" value="TreeGrafter"/>
</dbReference>
<dbReference type="VEuPathDB" id="TriTrypDB:TcCLB.508413.50"/>
<dbReference type="VEuPathDB" id="TriTrypDB:TcG_02056"/>
<dbReference type="PROSITE" id="PS50102">
    <property type="entry name" value="RRM"/>
    <property type="match status" value="2"/>
</dbReference>
<dbReference type="Proteomes" id="UP000246078">
    <property type="component" value="Unassembled WGS sequence"/>
</dbReference>
<dbReference type="CDD" id="cd00590">
    <property type="entry name" value="RRM_SF"/>
    <property type="match status" value="2"/>
</dbReference>
<dbReference type="InterPro" id="IPR050502">
    <property type="entry name" value="Euk_RNA-bind_prot"/>
</dbReference>
<evidence type="ECO:0000256" key="1">
    <source>
        <dbReference type="ARBA" id="ARBA00022884"/>
    </source>
</evidence>
<evidence type="ECO:0000313" key="5">
    <source>
        <dbReference type="EMBL" id="KAF5225485.1"/>
    </source>
</evidence>
<name>A0A2V2VFZ3_TRYCR</name>
<evidence type="ECO:0000256" key="2">
    <source>
        <dbReference type="PROSITE-ProRule" id="PRU00176"/>
    </source>
</evidence>
<comment type="caution">
    <text evidence="6">The sequence shown here is derived from an EMBL/GenBank/DDBJ whole genome shotgun (WGS) entry which is preliminary data.</text>
</comment>
<evidence type="ECO:0000256" key="3">
    <source>
        <dbReference type="SAM" id="MobiDB-lite"/>
    </source>
</evidence>
<dbReference type="VEuPathDB" id="TriTrypDB:TcCL_NonESM00328"/>
<dbReference type="Proteomes" id="UP000583944">
    <property type="component" value="Unassembled WGS sequence"/>
</dbReference>
<dbReference type="EMBL" id="PRFC01000268">
    <property type="protein sequence ID" value="PWU95329.1"/>
    <property type="molecule type" value="Genomic_DNA"/>
</dbReference>
<evidence type="ECO:0000313" key="6">
    <source>
        <dbReference type="EMBL" id="PWU95329.1"/>
    </source>
</evidence>
<dbReference type="VEuPathDB" id="TriTrypDB:TCSYLVIO_001364"/>
<dbReference type="SMART" id="SM00360">
    <property type="entry name" value="RRM"/>
    <property type="match status" value="2"/>
</dbReference>
<dbReference type="InterPro" id="IPR035979">
    <property type="entry name" value="RBD_domain_sf"/>
</dbReference>
<evidence type="ECO:0000313" key="8">
    <source>
        <dbReference type="Proteomes" id="UP000583944"/>
    </source>
</evidence>
<protein>
    <submittedName>
        <fullName evidence="6">Putative RNA-binding protein</fullName>
    </submittedName>
</protein>
<feature type="domain" description="RRM" evidence="4">
    <location>
        <begin position="196"/>
        <end position="273"/>
    </location>
</feature>
<accession>A0A2V2VFZ3</accession>
<dbReference type="OMA" id="KGWGIVE"/>
<dbReference type="AlphaFoldDB" id="A0A2V2VFZ3"/>
<feature type="region of interest" description="Disordered" evidence="3">
    <location>
        <begin position="117"/>
        <end position="153"/>
    </location>
</feature>
<dbReference type="VEuPathDB" id="TriTrypDB:TcBrA4_0063280"/>
<feature type="compositionally biased region" description="Low complexity" evidence="3">
    <location>
        <begin position="117"/>
        <end position="152"/>
    </location>
</feature>
<reference evidence="5 8" key="2">
    <citation type="journal article" date="2019" name="Genome Biol. Evol.">
        <title>Nanopore Sequencing Significantly Improves Genome Assembly of the Protozoan Parasite Trypanosoma cruzi.</title>
        <authorList>
            <person name="Diaz-Viraque F."/>
            <person name="Pita S."/>
            <person name="Greif G."/>
            <person name="de Souza R.C.M."/>
            <person name="Iraola G."/>
            <person name="Robello C."/>
        </authorList>
    </citation>
    <scope>NUCLEOTIDE SEQUENCE [LARGE SCALE GENOMIC DNA]</scope>
    <source>
        <strain evidence="5 8">Berenice</strain>
    </source>
</reference>
<evidence type="ECO:0000259" key="4">
    <source>
        <dbReference type="PROSITE" id="PS50102"/>
    </source>
</evidence>
<reference evidence="5" key="3">
    <citation type="submission" date="2020-04" db="EMBL/GenBank/DDBJ databases">
        <authorList>
            <person name="Diaz Viraque F."/>
        </authorList>
    </citation>
    <scope>NUCLEOTIDE SEQUENCE</scope>
    <source>
        <strain evidence="5">Berenice</strain>
    </source>
</reference>
<dbReference type="VEuPathDB" id="TriTrypDB:TCDM_03380"/>
<dbReference type="VEuPathDB" id="TriTrypDB:Tc_MARK_4545"/>
<proteinExistence type="predicted"/>
<dbReference type="InterPro" id="IPR000504">
    <property type="entry name" value="RRM_dom"/>
</dbReference>
<organism evidence="6 7">
    <name type="scientific">Trypanosoma cruzi</name>
    <dbReference type="NCBI Taxonomy" id="5693"/>
    <lineage>
        <taxon>Eukaryota</taxon>
        <taxon>Discoba</taxon>
        <taxon>Euglenozoa</taxon>
        <taxon>Kinetoplastea</taxon>
        <taxon>Metakinetoplastina</taxon>
        <taxon>Trypanosomatida</taxon>
        <taxon>Trypanosomatidae</taxon>
        <taxon>Trypanosoma</taxon>
        <taxon>Schizotrypanum</taxon>
    </lineage>
</organism>
<evidence type="ECO:0000313" key="7">
    <source>
        <dbReference type="Proteomes" id="UP000246078"/>
    </source>
</evidence>
<dbReference type="GO" id="GO:1901259">
    <property type="term" value="P:chloroplast rRNA processing"/>
    <property type="evidence" value="ECO:0007669"/>
    <property type="project" value="TreeGrafter"/>
</dbReference>
<dbReference type="VEuPathDB" id="TriTrypDB:C3747_268g33"/>
<feature type="compositionally biased region" description="Polar residues" evidence="3">
    <location>
        <begin position="1"/>
        <end position="11"/>
    </location>
</feature>
<dbReference type="PANTHER" id="PTHR48025">
    <property type="entry name" value="OS02G0815200 PROTEIN"/>
    <property type="match status" value="1"/>
</dbReference>
<dbReference type="VEuPathDB" id="TriTrypDB:TcCLB.510755.120"/>
<dbReference type="VEuPathDB" id="TriTrypDB:C4B63_2g50"/>
<dbReference type="Pfam" id="PF00076">
    <property type="entry name" value="RRM_1"/>
    <property type="match status" value="2"/>
</dbReference>
<feature type="domain" description="RRM" evidence="4">
    <location>
        <begin position="26"/>
        <end position="103"/>
    </location>
</feature>
<dbReference type="OrthoDB" id="439808at2759"/>
<dbReference type="VEuPathDB" id="TriTrypDB:ECC02_001248"/>
<dbReference type="VEuPathDB" id="TriTrypDB:BCY84_13929"/>
<sequence>MMDDQSSTSGGPQEGRDADHRQNHGNVLFVGNLPFQTPWQHVKDHFRKAGKVRYTDLIADRMGRPKGSALVTMVTAEGAQRAIRMYNETDFEGRRLIVRLFDDGPRPPIVQRGMMPQYDRQAQQQQPQQQSQRFRGYTGASSGGSNYNNTTNFGRRADYMGRGGYTMEEDLNATSLNDMGDSVPKPRSQQVNEFGRKLFVSNLPFDCTSSALRETFQQVGNVERAEVILGRNGKSRGMGIVVMRTEKETRLAIEEFDGIEMANRAMSVRLDNKTTA</sequence>
<dbReference type="EMBL" id="JABDHM010000006">
    <property type="protein sequence ID" value="KAF5225485.1"/>
    <property type="molecule type" value="Genomic_DNA"/>
</dbReference>
<reference evidence="6 7" key="1">
    <citation type="journal article" date="2018" name="Microb. Genom.">
        <title>Expanding an expanded genome: long-read sequencing of Trypanosoma cruzi.</title>
        <authorList>
            <person name="Berna L."/>
            <person name="Rodriguez M."/>
            <person name="Chiribao M.L."/>
            <person name="Parodi-Talice A."/>
            <person name="Pita S."/>
            <person name="Rijo G."/>
            <person name="Alvarez-Valin F."/>
            <person name="Robello C."/>
        </authorList>
    </citation>
    <scope>NUCLEOTIDE SEQUENCE [LARGE SCALE GENOMIC DNA]</scope>
    <source>
        <strain evidence="6 7">TCC</strain>
    </source>
</reference>
<dbReference type="Gene3D" id="3.30.70.330">
    <property type="match status" value="2"/>
</dbReference>
<dbReference type="PANTHER" id="PTHR48025:SF1">
    <property type="entry name" value="RRM DOMAIN-CONTAINING PROTEIN"/>
    <property type="match status" value="1"/>
</dbReference>
<keyword evidence="1 2" id="KW-0694">RNA-binding</keyword>
<dbReference type="SUPFAM" id="SSF54928">
    <property type="entry name" value="RNA-binding domain, RBD"/>
    <property type="match status" value="2"/>
</dbReference>
<gene>
    <name evidence="6" type="ORF">C3747_268g33</name>
    <name evidence="5" type="ORF">ECC02_001248</name>
</gene>
<dbReference type="SMR" id="A0A2V2VFZ3"/>
<dbReference type="GO" id="GO:0003729">
    <property type="term" value="F:mRNA binding"/>
    <property type="evidence" value="ECO:0007669"/>
    <property type="project" value="TreeGrafter"/>
</dbReference>
<feature type="region of interest" description="Disordered" evidence="3">
    <location>
        <begin position="1"/>
        <end position="21"/>
    </location>
</feature>
<dbReference type="InterPro" id="IPR012677">
    <property type="entry name" value="Nucleotide-bd_a/b_plait_sf"/>
</dbReference>
<dbReference type="VEuPathDB" id="TriTrypDB:TcYC6_0068180"/>